<dbReference type="AlphaFoldDB" id="A0AAD7XWY2"/>
<feature type="transmembrane region" description="Helical" evidence="6">
    <location>
        <begin position="20"/>
        <end position="40"/>
    </location>
</feature>
<dbReference type="SUPFAM" id="SSF144091">
    <property type="entry name" value="Rhomboid-like"/>
    <property type="match status" value="1"/>
</dbReference>
<evidence type="ECO:0000256" key="3">
    <source>
        <dbReference type="ARBA" id="ARBA00022989"/>
    </source>
</evidence>
<dbReference type="GO" id="GO:0004252">
    <property type="term" value="F:serine-type endopeptidase activity"/>
    <property type="evidence" value="ECO:0007669"/>
    <property type="project" value="InterPro"/>
</dbReference>
<evidence type="ECO:0000256" key="6">
    <source>
        <dbReference type="SAM" id="Phobius"/>
    </source>
</evidence>
<dbReference type="Proteomes" id="UP001234581">
    <property type="component" value="Unassembled WGS sequence"/>
</dbReference>
<feature type="region of interest" description="Disordered" evidence="5">
    <location>
        <begin position="269"/>
        <end position="297"/>
    </location>
</feature>
<comment type="subcellular location">
    <subcellularLocation>
        <location evidence="1">Membrane</location>
        <topology evidence="1">Multi-pass membrane protein</topology>
    </subcellularLocation>
</comment>
<dbReference type="Pfam" id="PF01694">
    <property type="entry name" value="Rhomboid"/>
    <property type="match status" value="1"/>
</dbReference>
<evidence type="ECO:0000256" key="2">
    <source>
        <dbReference type="ARBA" id="ARBA00022692"/>
    </source>
</evidence>
<protein>
    <recommendedName>
        <fullName evidence="7">Peptidase S54 rhomboid domain-containing protein</fullName>
    </recommendedName>
</protein>
<feature type="compositionally biased region" description="Low complexity" evidence="5">
    <location>
        <begin position="271"/>
        <end position="288"/>
    </location>
</feature>
<dbReference type="InterPro" id="IPR022764">
    <property type="entry name" value="Peptidase_S54_rhomboid_dom"/>
</dbReference>
<dbReference type="GO" id="GO:0016020">
    <property type="term" value="C:membrane"/>
    <property type="evidence" value="ECO:0007669"/>
    <property type="project" value="UniProtKB-SubCell"/>
</dbReference>
<feature type="transmembrane region" description="Helical" evidence="6">
    <location>
        <begin position="74"/>
        <end position="97"/>
    </location>
</feature>
<proteinExistence type="predicted"/>
<feature type="transmembrane region" description="Helical" evidence="6">
    <location>
        <begin position="173"/>
        <end position="194"/>
    </location>
</feature>
<feature type="transmembrane region" description="Helical" evidence="6">
    <location>
        <begin position="142"/>
        <end position="161"/>
    </location>
</feature>
<keyword evidence="2 6" id="KW-0812">Transmembrane</keyword>
<dbReference type="RefSeq" id="XP_058340764.1">
    <property type="nucleotide sequence ID" value="XM_058488518.1"/>
</dbReference>
<evidence type="ECO:0000256" key="5">
    <source>
        <dbReference type="SAM" id="MobiDB-lite"/>
    </source>
</evidence>
<evidence type="ECO:0000256" key="4">
    <source>
        <dbReference type="ARBA" id="ARBA00023136"/>
    </source>
</evidence>
<evidence type="ECO:0000256" key="1">
    <source>
        <dbReference type="ARBA" id="ARBA00004141"/>
    </source>
</evidence>
<accession>A0AAD7XWY2</accession>
<organism evidence="8 9">
    <name type="scientific">Lichtheimia ornata</name>
    <dbReference type="NCBI Taxonomy" id="688661"/>
    <lineage>
        <taxon>Eukaryota</taxon>
        <taxon>Fungi</taxon>
        <taxon>Fungi incertae sedis</taxon>
        <taxon>Mucoromycota</taxon>
        <taxon>Mucoromycotina</taxon>
        <taxon>Mucoromycetes</taxon>
        <taxon>Mucorales</taxon>
        <taxon>Lichtheimiaceae</taxon>
        <taxon>Lichtheimia</taxon>
    </lineage>
</organism>
<sequence>MDNRTGESTRVFAGHIKQYFASLPLFTVVVLILSWTITLLDVPGRLNSSSVIVSHYLNLSANKVLSHWQAHRLVFYPFASLGVTYSLTNTLLVLPYLASMERKHGTVRLAWALLILMTFATSVAYVILIGVYSMVSSDMSKYYTFAGLSAWTVGLAVWSAIEEQAEGQSNDRMLFGVIRIPGHIMPHLIIAFYFFLMPDLSLIIHLITAGIAYGYAKNKLPPRLVPSEDTYRNYEQNPWLGRAVNHGRFISVDNTSAYLPIANSSSQHLNTDTNTTSTAPSSSYTPFSGQGQRLGDA</sequence>
<dbReference type="InterPro" id="IPR035952">
    <property type="entry name" value="Rhomboid-like_sf"/>
</dbReference>
<gene>
    <name evidence="8" type="ORF">O0I10_008515</name>
</gene>
<keyword evidence="9" id="KW-1185">Reference proteome</keyword>
<feature type="domain" description="Peptidase S54 rhomboid" evidence="7">
    <location>
        <begin position="68"/>
        <end position="215"/>
    </location>
</feature>
<comment type="caution">
    <text evidence="8">The sequence shown here is derived from an EMBL/GenBank/DDBJ whole genome shotgun (WGS) entry which is preliminary data.</text>
</comment>
<evidence type="ECO:0000259" key="7">
    <source>
        <dbReference type="Pfam" id="PF01694"/>
    </source>
</evidence>
<dbReference type="GeneID" id="83215922"/>
<evidence type="ECO:0000313" key="9">
    <source>
        <dbReference type="Proteomes" id="UP001234581"/>
    </source>
</evidence>
<keyword evidence="3 6" id="KW-1133">Transmembrane helix</keyword>
<dbReference type="EMBL" id="JARTCD010000045">
    <property type="protein sequence ID" value="KAJ8655851.1"/>
    <property type="molecule type" value="Genomic_DNA"/>
</dbReference>
<reference evidence="8 9" key="1">
    <citation type="submission" date="2023-03" db="EMBL/GenBank/DDBJ databases">
        <title>Genome sequence of Lichtheimia ornata CBS 291.66.</title>
        <authorList>
            <person name="Mohabir J.T."/>
            <person name="Shea T.P."/>
            <person name="Kurbessoian T."/>
            <person name="Berby B."/>
            <person name="Fontaine J."/>
            <person name="Livny J."/>
            <person name="Gnirke A."/>
            <person name="Stajich J.E."/>
            <person name="Cuomo C.A."/>
        </authorList>
    </citation>
    <scope>NUCLEOTIDE SEQUENCE [LARGE SCALE GENOMIC DNA]</scope>
    <source>
        <strain evidence="8">CBS 291.66</strain>
    </source>
</reference>
<dbReference type="Gene3D" id="1.20.1540.10">
    <property type="entry name" value="Rhomboid-like"/>
    <property type="match status" value="1"/>
</dbReference>
<feature type="transmembrane region" description="Helical" evidence="6">
    <location>
        <begin position="109"/>
        <end position="130"/>
    </location>
</feature>
<keyword evidence="4 6" id="KW-0472">Membrane</keyword>
<name>A0AAD7XWY2_9FUNG</name>
<evidence type="ECO:0000313" key="8">
    <source>
        <dbReference type="EMBL" id="KAJ8655851.1"/>
    </source>
</evidence>